<protein>
    <submittedName>
        <fullName evidence="1">Uncharacterized protein</fullName>
    </submittedName>
</protein>
<evidence type="ECO:0000313" key="2">
    <source>
        <dbReference type="Proteomes" id="UP000002213"/>
    </source>
</evidence>
<dbReference type="Proteomes" id="UP000002213">
    <property type="component" value="Chromosome"/>
</dbReference>
<organism evidence="1 2">
    <name type="scientific">Actinosynnema mirum (strain ATCC 29888 / DSM 43827 / JCM 3225 / NBRC 14064 / NCIMB 13271 / NRRL B-12336 / IMRU 3971 / 101)</name>
    <dbReference type="NCBI Taxonomy" id="446462"/>
    <lineage>
        <taxon>Bacteria</taxon>
        <taxon>Bacillati</taxon>
        <taxon>Actinomycetota</taxon>
        <taxon>Actinomycetes</taxon>
        <taxon>Pseudonocardiales</taxon>
        <taxon>Pseudonocardiaceae</taxon>
        <taxon>Actinosynnema</taxon>
    </lineage>
</organism>
<proteinExistence type="predicted"/>
<sequence length="32" mass="3698">MLALLRERERYAVELVEVLRERGLIAGEGERA</sequence>
<reference evidence="1 2" key="1">
    <citation type="journal article" date="2009" name="Stand. Genomic Sci.">
        <title>Complete genome sequence of Actinosynnema mirum type strain (101).</title>
        <authorList>
            <person name="Land M."/>
            <person name="Lapidus A."/>
            <person name="Mayilraj S."/>
            <person name="Chen F."/>
            <person name="Copeland A."/>
            <person name="Del Rio T.G."/>
            <person name="Nolan M."/>
            <person name="Lucas S."/>
            <person name="Tice H."/>
            <person name="Cheng J.F."/>
            <person name="Chertkov O."/>
            <person name="Bruce D."/>
            <person name="Goodwin L."/>
            <person name="Pitluck S."/>
            <person name="Rohde M."/>
            <person name="Goker M."/>
            <person name="Pati A."/>
            <person name="Ivanova N."/>
            <person name="Mavromatis K."/>
            <person name="Chen A."/>
            <person name="Palaniappan K."/>
            <person name="Hauser L."/>
            <person name="Chang Y.J."/>
            <person name="Jeffries C.C."/>
            <person name="Brettin T."/>
            <person name="Detter J.C."/>
            <person name="Han C."/>
            <person name="Chain P."/>
            <person name="Tindall B.J."/>
            <person name="Bristow J."/>
            <person name="Eisen J.A."/>
            <person name="Markowitz V."/>
            <person name="Hugenholtz P."/>
            <person name="Kyrpides N.C."/>
            <person name="Klenk H.P."/>
        </authorList>
    </citation>
    <scope>NUCLEOTIDE SEQUENCE [LARGE SCALE GENOMIC DNA]</scope>
    <source>
        <strain evidence="2">ATCC 29888 / DSM 43827 / JCM 3225 / NBRC 14064 / NCIMB 13271 / NRRL B-12336 / IMRU 3971 / 101</strain>
    </source>
</reference>
<dbReference type="HOGENOM" id="CLU_3387653_0_0_11"/>
<dbReference type="KEGG" id="ami:Amir_4264"/>
<gene>
    <name evidence="1" type="ordered locus">Amir_4264</name>
</gene>
<name>C6WIM9_ACTMD</name>
<keyword evidence="2" id="KW-1185">Reference proteome</keyword>
<dbReference type="EMBL" id="CP001630">
    <property type="protein sequence ID" value="ACU38119.1"/>
    <property type="molecule type" value="Genomic_DNA"/>
</dbReference>
<evidence type="ECO:0000313" key="1">
    <source>
        <dbReference type="EMBL" id="ACU38119.1"/>
    </source>
</evidence>
<dbReference type="STRING" id="446462.Amir_4264"/>
<accession>C6WIM9</accession>
<dbReference type="AlphaFoldDB" id="C6WIM9"/>